<comment type="caution">
    <text evidence="2">The sequence shown here is derived from an EMBL/GenBank/DDBJ whole genome shotgun (WGS) entry which is preliminary data.</text>
</comment>
<gene>
    <name evidence="2" type="ORF">ACFSCW_03550</name>
</gene>
<keyword evidence="1" id="KW-0812">Transmembrane</keyword>
<feature type="transmembrane region" description="Helical" evidence="1">
    <location>
        <begin position="29"/>
        <end position="51"/>
    </location>
</feature>
<evidence type="ECO:0000313" key="2">
    <source>
        <dbReference type="EMBL" id="MFD1610872.1"/>
    </source>
</evidence>
<proteinExistence type="predicted"/>
<keyword evidence="1" id="KW-0472">Membrane</keyword>
<keyword evidence="1" id="KW-1133">Transmembrane helix</keyword>
<name>A0ABW4I007_9SPHN</name>
<dbReference type="EMBL" id="JBHUDY010000001">
    <property type="protein sequence ID" value="MFD1610872.1"/>
    <property type="molecule type" value="Genomic_DNA"/>
</dbReference>
<reference evidence="3" key="1">
    <citation type="journal article" date="2019" name="Int. J. Syst. Evol. Microbiol.">
        <title>The Global Catalogue of Microorganisms (GCM) 10K type strain sequencing project: providing services to taxonomists for standard genome sequencing and annotation.</title>
        <authorList>
            <consortium name="The Broad Institute Genomics Platform"/>
            <consortium name="The Broad Institute Genome Sequencing Center for Infectious Disease"/>
            <person name="Wu L."/>
            <person name="Ma J."/>
        </authorList>
    </citation>
    <scope>NUCLEOTIDE SEQUENCE [LARGE SCALE GENOMIC DNA]</scope>
    <source>
        <strain evidence="3">CGMCC 1.16275</strain>
    </source>
</reference>
<organism evidence="2 3">
    <name type="scientific">Sphingomonas tabacisoli</name>
    <dbReference type="NCBI Taxonomy" id="2249466"/>
    <lineage>
        <taxon>Bacteria</taxon>
        <taxon>Pseudomonadati</taxon>
        <taxon>Pseudomonadota</taxon>
        <taxon>Alphaproteobacteria</taxon>
        <taxon>Sphingomonadales</taxon>
        <taxon>Sphingomonadaceae</taxon>
        <taxon>Sphingomonas</taxon>
    </lineage>
</organism>
<keyword evidence="3" id="KW-1185">Reference proteome</keyword>
<dbReference type="RefSeq" id="WP_380886963.1">
    <property type="nucleotide sequence ID" value="NZ_JBHUDY010000001.1"/>
</dbReference>
<dbReference type="Proteomes" id="UP001597115">
    <property type="component" value="Unassembled WGS sequence"/>
</dbReference>
<sequence length="95" mass="10489">MKHSALLSLTYCLVLGILAGKGDIEQFLIIALFILPGAWGLFQNCLSIAWPDHYNQFRVRRGVEGAVDEPNLSFAGSNTMLAAWVLILSLVVLMR</sequence>
<protein>
    <submittedName>
        <fullName evidence="2">Uncharacterized protein</fullName>
    </submittedName>
</protein>
<feature type="transmembrane region" description="Helical" evidence="1">
    <location>
        <begin position="72"/>
        <end position="94"/>
    </location>
</feature>
<evidence type="ECO:0000256" key="1">
    <source>
        <dbReference type="SAM" id="Phobius"/>
    </source>
</evidence>
<evidence type="ECO:0000313" key="3">
    <source>
        <dbReference type="Proteomes" id="UP001597115"/>
    </source>
</evidence>
<accession>A0ABW4I007</accession>